<dbReference type="Proteomes" id="UP000620075">
    <property type="component" value="Unassembled WGS sequence"/>
</dbReference>
<evidence type="ECO:0000313" key="5">
    <source>
        <dbReference type="Proteomes" id="UP000620075"/>
    </source>
</evidence>
<dbReference type="AlphaFoldDB" id="A0A934NEC4"/>
<dbReference type="SUPFAM" id="SSF81923">
    <property type="entry name" value="Double Clp-N motif"/>
    <property type="match status" value="1"/>
</dbReference>
<dbReference type="EMBL" id="JAEKNQ010000052">
    <property type="protein sequence ID" value="MBJ7604098.1"/>
    <property type="molecule type" value="Genomic_DNA"/>
</dbReference>
<dbReference type="Pfam" id="PF02861">
    <property type="entry name" value="Clp_N"/>
    <property type="match status" value="1"/>
</dbReference>
<dbReference type="Gene3D" id="3.40.50.300">
    <property type="entry name" value="P-loop containing nucleotide triphosphate hydrolases"/>
    <property type="match status" value="1"/>
</dbReference>
<dbReference type="InterPro" id="IPR044217">
    <property type="entry name" value="CLPT1/2"/>
</dbReference>
<proteinExistence type="predicted"/>
<evidence type="ECO:0000256" key="2">
    <source>
        <dbReference type="SAM" id="MobiDB-lite"/>
    </source>
</evidence>
<feature type="domain" description="Clp R" evidence="3">
    <location>
        <begin position="6"/>
        <end position="148"/>
    </location>
</feature>
<gene>
    <name evidence="4" type="ORF">JF888_13040</name>
</gene>
<evidence type="ECO:0000313" key="4">
    <source>
        <dbReference type="EMBL" id="MBJ7604098.1"/>
    </source>
</evidence>
<dbReference type="PANTHER" id="PTHR47016">
    <property type="entry name" value="ATP-DEPENDENT CLP PROTEASE ATP-BINDING SUBUNIT CLPT1, CHLOROPLASTIC"/>
    <property type="match status" value="1"/>
</dbReference>
<dbReference type="Gene3D" id="1.10.1780.10">
    <property type="entry name" value="Clp, N-terminal domain"/>
    <property type="match status" value="1"/>
</dbReference>
<dbReference type="InterPro" id="IPR004176">
    <property type="entry name" value="Clp_R_N"/>
</dbReference>
<evidence type="ECO:0000259" key="3">
    <source>
        <dbReference type="PROSITE" id="PS51903"/>
    </source>
</evidence>
<reference evidence="4 5" key="1">
    <citation type="submission" date="2020-10" db="EMBL/GenBank/DDBJ databases">
        <title>Ca. Dormibacterota MAGs.</title>
        <authorList>
            <person name="Montgomery K."/>
        </authorList>
    </citation>
    <scope>NUCLEOTIDE SEQUENCE [LARGE SCALE GENOMIC DNA]</scope>
    <source>
        <strain evidence="4">SC8811_S16_3</strain>
    </source>
</reference>
<accession>A0A934NEC4</accession>
<feature type="non-terminal residue" evidence="4">
    <location>
        <position position="203"/>
    </location>
</feature>
<feature type="compositionally biased region" description="Basic and acidic residues" evidence="2">
    <location>
        <begin position="146"/>
        <end position="158"/>
    </location>
</feature>
<dbReference type="RefSeq" id="WP_338181163.1">
    <property type="nucleotide sequence ID" value="NZ_JAEKNQ010000052.1"/>
</dbReference>
<sequence length="203" mass="22923">MAGYPYERFTERAKKVLTLAQEEAERSHHSYIGTEHLLLGLLREGEGLAAKVLNNLGVEIGKVRQTIESVLGRSERIVIQQIIPTSRVKRVIEISFEEARRMGKTYVGTEHLLLGLLIEGEGIAAHVLEDLGASLDRVRAEIERLEGDARREDSEPQPKKPSKTPLLDQFGRDLTELARKNSLDPVIGREMEIERVIQILSRR</sequence>
<dbReference type="PANTHER" id="PTHR47016:SF5">
    <property type="entry name" value="CLP DOMAIN SUPERFAMILY PROTEIN"/>
    <property type="match status" value="1"/>
</dbReference>
<feature type="region of interest" description="Disordered" evidence="2">
    <location>
        <begin position="146"/>
        <end position="167"/>
    </location>
</feature>
<dbReference type="InterPro" id="IPR027417">
    <property type="entry name" value="P-loop_NTPase"/>
</dbReference>
<dbReference type="InterPro" id="IPR036628">
    <property type="entry name" value="Clp_N_dom_sf"/>
</dbReference>
<name>A0A934NEC4_9BACT</name>
<organism evidence="4 5">
    <name type="scientific">Candidatus Dormiibacter inghamiae</name>
    <dbReference type="NCBI Taxonomy" id="3127013"/>
    <lineage>
        <taxon>Bacteria</taxon>
        <taxon>Bacillati</taxon>
        <taxon>Candidatus Dormiibacterota</taxon>
        <taxon>Candidatus Dormibacteria</taxon>
        <taxon>Candidatus Dormibacterales</taxon>
        <taxon>Candidatus Dormibacteraceae</taxon>
        <taxon>Candidatus Dormiibacter</taxon>
    </lineage>
</organism>
<comment type="caution">
    <text evidence="4">The sequence shown here is derived from an EMBL/GenBank/DDBJ whole genome shotgun (WGS) entry which is preliminary data.</text>
</comment>
<evidence type="ECO:0000256" key="1">
    <source>
        <dbReference type="PROSITE-ProRule" id="PRU01251"/>
    </source>
</evidence>
<dbReference type="PROSITE" id="PS51903">
    <property type="entry name" value="CLP_R"/>
    <property type="match status" value="1"/>
</dbReference>
<keyword evidence="1" id="KW-0677">Repeat</keyword>
<protein>
    <recommendedName>
        <fullName evidence="3">Clp R domain-containing protein</fullName>
    </recommendedName>
</protein>